<keyword evidence="4" id="KW-0560">Oxidoreductase</keyword>
<keyword evidence="9" id="KW-1185">Reference proteome</keyword>
<proteinExistence type="inferred from homology"/>
<evidence type="ECO:0000256" key="6">
    <source>
        <dbReference type="RuleBase" id="RU004241"/>
    </source>
</evidence>
<keyword evidence="2" id="KW-0349">Heme</keyword>
<evidence type="ECO:0000256" key="2">
    <source>
        <dbReference type="ARBA" id="ARBA00022617"/>
    </source>
</evidence>
<dbReference type="CDD" id="cd00314">
    <property type="entry name" value="plant_peroxidase_like"/>
    <property type="match status" value="1"/>
</dbReference>
<dbReference type="RefSeq" id="XP_065657835.1">
    <property type="nucleotide sequence ID" value="XM_065801763.1"/>
</dbReference>
<dbReference type="PROSITE" id="PS50873">
    <property type="entry name" value="PEROXIDASE_4"/>
    <property type="match status" value="1"/>
</dbReference>
<keyword evidence="5" id="KW-0408">Iron</keyword>
<evidence type="ECO:0000256" key="1">
    <source>
        <dbReference type="ARBA" id="ARBA00022559"/>
    </source>
</evidence>
<feature type="chain" id="PRO_5045025925" evidence="7">
    <location>
        <begin position="26"/>
        <end position="377"/>
    </location>
</feature>
<name>A0ABM4C8A1_HYDVU</name>
<dbReference type="InterPro" id="IPR002016">
    <property type="entry name" value="Haem_peroxidase"/>
</dbReference>
<evidence type="ECO:0000256" key="5">
    <source>
        <dbReference type="ARBA" id="ARBA00023004"/>
    </source>
</evidence>
<keyword evidence="1 10" id="KW-0575">Peroxidase</keyword>
<dbReference type="InterPro" id="IPR019793">
    <property type="entry name" value="Peroxidases_heam-ligand_BS"/>
</dbReference>
<dbReference type="GO" id="GO:0004601">
    <property type="term" value="F:peroxidase activity"/>
    <property type="evidence" value="ECO:0007669"/>
    <property type="project" value="UniProtKB-KW"/>
</dbReference>
<evidence type="ECO:0000313" key="11">
    <source>
        <dbReference type="RefSeq" id="XP_065657836.1"/>
    </source>
</evidence>
<feature type="signal peptide" evidence="7">
    <location>
        <begin position="1"/>
        <end position="25"/>
    </location>
</feature>
<dbReference type="PROSITE" id="PS00435">
    <property type="entry name" value="PEROXIDASE_1"/>
    <property type="match status" value="1"/>
</dbReference>
<evidence type="ECO:0000313" key="9">
    <source>
        <dbReference type="Proteomes" id="UP001652625"/>
    </source>
</evidence>
<dbReference type="Gene3D" id="1.10.520.10">
    <property type="match status" value="1"/>
</dbReference>
<dbReference type="SUPFAM" id="SSF48113">
    <property type="entry name" value="Heme-dependent peroxidases"/>
    <property type="match status" value="1"/>
</dbReference>
<keyword evidence="7" id="KW-0732">Signal</keyword>
<evidence type="ECO:0000313" key="10">
    <source>
        <dbReference type="RefSeq" id="XP_065657835.1"/>
    </source>
</evidence>
<dbReference type="Gene3D" id="1.10.420.10">
    <property type="entry name" value="Peroxidase, domain 2"/>
    <property type="match status" value="1"/>
</dbReference>
<evidence type="ECO:0000259" key="8">
    <source>
        <dbReference type="PROSITE" id="PS50873"/>
    </source>
</evidence>
<dbReference type="Proteomes" id="UP001652625">
    <property type="component" value="Chromosome 07"/>
</dbReference>
<evidence type="ECO:0000256" key="7">
    <source>
        <dbReference type="SAM" id="SignalP"/>
    </source>
</evidence>
<evidence type="ECO:0000256" key="3">
    <source>
        <dbReference type="ARBA" id="ARBA00022723"/>
    </source>
</evidence>
<dbReference type="Pfam" id="PF00141">
    <property type="entry name" value="peroxidase"/>
    <property type="match status" value="1"/>
</dbReference>
<comment type="similarity">
    <text evidence="6">Belongs to the peroxidase family.</text>
</comment>
<dbReference type="PRINTS" id="PR00458">
    <property type="entry name" value="PEROXIDASE"/>
</dbReference>
<evidence type="ECO:0000256" key="4">
    <source>
        <dbReference type="ARBA" id="ARBA00023002"/>
    </source>
</evidence>
<dbReference type="InterPro" id="IPR010255">
    <property type="entry name" value="Haem_peroxidase_sf"/>
</dbReference>
<dbReference type="PANTHER" id="PTHR31356">
    <property type="entry name" value="THYLAKOID LUMENAL 29 KDA PROTEIN, CHLOROPLASTIC-RELATED"/>
    <property type="match status" value="1"/>
</dbReference>
<protein>
    <submittedName>
        <fullName evidence="10 11">Ascorbate peroxidase isoform X2</fullName>
    </submittedName>
</protein>
<accession>A0ABM4C8A1</accession>
<dbReference type="InterPro" id="IPR044831">
    <property type="entry name" value="Ccp1-like"/>
</dbReference>
<keyword evidence="3" id="KW-0479">Metal-binding</keyword>
<feature type="domain" description="Plant heme peroxidase family profile" evidence="8">
    <location>
        <begin position="51"/>
        <end position="358"/>
    </location>
</feature>
<reference evidence="10 11" key="1">
    <citation type="submission" date="2025-05" db="UniProtKB">
        <authorList>
            <consortium name="RefSeq"/>
        </authorList>
    </citation>
    <scope>IDENTIFICATION</scope>
</reference>
<organism evidence="9 10">
    <name type="scientific">Hydra vulgaris</name>
    <name type="common">Hydra</name>
    <name type="synonym">Hydra attenuata</name>
    <dbReference type="NCBI Taxonomy" id="6087"/>
    <lineage>
        <taxon>Eukaryota</taxon>
        <taxon>Metazoa</taxon>
        <taxon>Cnidaria</taxon>
        <taxon>Hydrozoa</taxon>
        <taxon>Hydroidolina</taxon>
        <taxon>Anthoathecata</taxon>
        <taxon>Aplanulata</taxon>
        <taxon>Hydridae</taxon>
        <taxon>Hydra</taxon>
    </lineage>
</organism>
<dbReference type="PANTHER" id="PTHR31356:SF36">
    <property type="entry name" value="L-ASCORBATE PEROXIDASE 3"/>
    <property type="match status" value="1"/>
</dbReference>
<gene>
    <name evidence="10 11" type="primary">LOC100201043</name>
</gene>
<dbReference type="RefSeq" id="XP_065657836.1">
    <property type="nucleotide sequence ID" value="XM_065801764.1"/>
</dbReference>
<sequence length="377" mass="41846">MLKGAMAREYLLLTWLLVCIVETKCIIPSETTFKNALTDLCQLIESSRKGNDLPLIAGCVRLAFHDCVGDGGCDGCIDHTNPDNAGLKRYTDPLDNLYDQKYVEKISRADFYALCAVVALNRSTFDTRDKYTGLSTFKVGRKDCSRSPAEDGNENFPKGTGGMAKTFQYFKDFGFNQAEAIILLGAHTLGRCSLSNSGYDGAWVDNRFSKVSKKAINPLAPTSVLDNSYYNMIVKIPPWKQFETSAHKMQWKEPNPFSSTILLNCDMATFYDLNAVDEFGTSDCRLSSPLSLKISKTSVCNPSVGREITQFYANNNAQFIADFAIVFNRMIEKNSATLQTAATLVKDDLLNKINDAFDEATKLVNEISDIVDDTPDK</sequence>
<dbReference type="GeneID" id="100201043"/>